<reference evidence="1" key="1">
    <citation type="submission" date="2014-11" db="EMBL/GenBank/DDBJ databases">
        <authorList>
            <person name="Amaro Gonzalez C."/>
        </authorList>
    </citation>
    <scope>NUCLEOTIDE SEQUENCE</scope>
</reference>
<evidence type="ECO:0000313" key="1">
    <source>
        <dbReference type="EMBL" id="JAH50117.1"/>
    </source>
</evidence>
<accession>A0A0E9T9L0</accession>
<organism evidence="1">
    <name type="scientific">Anguilla anguilla</name>
    <name type="common">European freshwater eel</name>
    <name type="synonym">Muraena anguilla</name>
    <dbReference type="NCBI Taxonomy" id="7936"/>
    <lineage>
        <taxon>Eukaryota</taxon>
        <taxon>Metazoa</taxon>
        <taxon>Chordata</taxon>
        <taxon>Craniata</taxon>
        <taxon>Vertebrata</taxon>
        <taxon>Euteleostomi</taxon>
        <taxon>Actinopterygii</taxon>
        <taxon>Neopterygii</taxon>
        <taxon>Teleostei</taxon>
        <taxon>Anguilliformes</taxon>
        <taxon>Anguillidae</taxon>
        <taxon>Anguilla</taxon>
    </lineage>
</organism>
<dbReference type="EMBL" id="GBXM01058460">
    <property type="protein sequence ID" value="JAH50117.1"/>
    <property type="molecule type" value="Transcribed_RNA"/>
</dbReference>
<proteinExistence type="predicted"/>
<sequence>MMEVVLWVVHRYLSLELAYFSLYYSQVHRNIYSNPTKCLQTQWMVLYLAAG</sequence>
<dbReference type="AlphaFoldDB" id="A0A0E9T9L0"/>
<reference evidence="1" key="2">
    <citation type="journal article" date="2015" name="Fish Shellfish Immunol.">
        <title>Early steps in the European eel (Anguilla anguilla)-Vibrio vulnificus interaction in the gills: Role of the RtxA13 toxin.</title>
        <authorList>
            <person name="Callol A."/>
            <person name="Pajuelo D."/>
            <person name="Ebbesson L."/>
            <person name="Teles M."/>
            <person name="MacKenzie S."/>
            <person name="Amaro C."/>
        </authorList>
    </citation>
    <scope>NUCLEOTIDE SEQUENCE</scope>
</reference>
<name>A0A0E9T9L0_ANGAN</name>
<protein>
    <submittedName>
        <fullName evidence="1">Uncharacterized protein</fullName>
    </submittedName>
</protein>